<keyword evidence="3 5" id="KW-0547">Nucleotide-binding</keyword>
<evidence type="ECO:0000256" key="1">
    <source>
        <dbReference type="ARBA" id="ARBA00001210"/>
    </source>
</evidence>
<dbReference type="EMBL" id="LHUG01000005">
    <property type="protein sequence ID" value="PAB00930.1"/>
    <property type="molecule type" value="Genomic_DNA"/>
</dbReference>
<dbReference type="PANTHER" id="PTHR30201">
    <property type="entry name" value="TRIPHOSPHORIBOSYL-DEPHOSPHO-COA SYNTHASE"/>
    <property type="match status" value="1"/>
</dbReference>
<evidence type="ECO:0000256" key="4">
    <source>
        <dbReference type="ARBA" id="ARBA00022840"/>
    </source>
</evidence>
<dbReference type="RefSeq" id="WP_095006510.1">
    <property type="nucleotide sequence ID" value="NZ_LHUG01000005.1"/>
</dbReference>
<dbReference type="Pfam" id="PF01874">
    <property type="entry name" value="CitG"/>
    <property type="match status" value="1"/>
</dbReference>
<dbReference type="NCBIfam" id="TIGR03125">
    <property type="entry name" value="citrate_citG"/>
    <property type="match status" value="1"/>
</dbReference>
<dbReference type="GO" id="GO:0046917">
    <property type="term" value="F:triphosphoribosyl-dephospho-CoA synthase activity"/>
    <property type="evidence" value="ECO:0007669"/>
    <property type="project" value="UniProtKB-UniRule"/>
</dbReference>
<dbReference type="Proteomes" id="UP000216797">
    <property type="component" value="Unassembled WGS sequence"/>
</dbReference>
<comment type="caution">
    <text evidence="6">The sequence shown here is derived from an EMBL/GenBank/DDBJ whole genome shotgun (WGS) entry which is preliminary data.</text>
</comment>
<evidence type="ECO:0000256" key="3">
    <source>
        <dbReference type="ARBA" id="ARBA00022741"/>
    </source>
</evidence>
<organism evidence="6 7">
    <name type="scientific">Enterococcus canintestini</name>
    <dbReference type="NCBI Taxonomy" id="317010"/>
    <lineage>
        <taxon>Bacteria</taxon>
        <taxon>Bacillati</taxon>
        <taxon>Bacillota</taxon>
        <taxon>Bacilli</taxon>
        <taxon>Lactobacillales</taxon>
        <taxon>Enterococcaceae</taxon>
        <taxon>Enterococcus</taxon>
    </lineage>
</organism>
<dbReference type="Gene3D" id="1.10.4200.10">
    <property type="entry name" value="Triphosphoribosyl-dephospho-CoA protein"/>
    <property type="match status" value="1"/>
</dbReference>
<name>A0A267HTS5_9ENTE</name>
<dbReference type="GO" id="GO:0051191">
    <property type="term" value="P:prosthetic group biosynthetic process"/>
    <property type="evidence" value="ECO:0007669"/>
    <property type="project" value="TreeGrafter"/>
</dbReference>
<dbReference type="PANTHER" id="PTHR30201:SF2">
    <property type="entry name" value="2-(5''-TRIPHOSPHORIBOSYL)-3'-DEPHOSPHOCOENZYME-A SYNTHASE"/>
    <property type="match status" value="1"/>
</dbReference>
<gene>
    <name evidence="5" type="primary">citG</name>
    <name evidence="6" type="ORF">AKL21_06650</name>
</gene>
<evidence type="ECO:0000313" key="7">
    <source>
        <dbReference type="Proteomes" id="UP000216797"/>
    </source>
</evidence>
<sequence length="285" mass="31832">MNKQIYRIDAAAKKALFYEVALSPKPGLVDRLTNGAHLDMDFYLFIDSILALSPYFSQYLNAGFTHDGEKRNLFSELRKIGQEAETAMFTATKGVNTHKGANFSFAILLGATGLYLQKNQLPFTAADSENILQLSREITQDLLKKDFKYIEKKATLTHGEKLYLLNGATGIRGQAAAGYPALATHLLPYLRQNRQLPQEELLLRALVFLMSELEDSNILHRGGEVSLVTLQREMKQLHLANLALPDLKNALIQYDQTLILRNLSPGGAADLLSLGIYFALLEELF</sequence>
<keyword evidence="2 5" id="KW-0808">Transferase</keyword>
<reference evidence="6 7" key="1">
    <citation type="submission" date="2015-08" db="EMBL/GenBank/DDBJ databases">
        <title>Enterococcus genome sequence.</title>
        <authorList>
            <person name="Acedo J.Z."/>
            <person name="Vederas J.C."/>
        </authorList>
    </citation>
    <scope>NUCLEOTIDE SEQUENCE [LARGE SCALE GENOMIC DNA]</scope>
    <source>
        <strain evidence="6 7">49</strain>
    </source>
</reference>
<keyword evidence="4 5" id="KW-0067">ATP-binding</keyword>
<evidence type="ECO:0000256" key="2">
    <source>
        <dbReference type="ARBA" id="ARBA00022679"/>
    </source>
</evidence>
<dbReference type="InterPro" id="IPR002736">
    <property type="entry name" value="CitG"/>
</dbReference>
<keyword evidence="7" id="KW-1185">Reference proteome</keyword>
<evidence type="ECO:0000256" key="5">
    <source>
        <dbReference type="HAMAP-Rule" id="MF_00397"/>
    </source>
</evidence>
<accession>A0A267HTS5</accession>
<dbReference type="AlphaFoldDB" id="A0A267HTS5"/>
<dbReference type="EC" id="2.4.2.52" evidence="5"/>
<dbReference type="InterPro" id="IPR017551">
    <property type="entry name" value="TriPribosyl-deP-CoA_syn_CitG"/>
</dbReference>
<proteinExistence type="inferred from homology"/>
<dbReference type="HAMAP" id="MF_00397">
    <property type="entry name" value="CitG"/>
    <property type="match status" value="1"/>
</dbReference>
<protein>
    <recommendedName>
        <fullName evidence="5">Probable 2-(5''-triphosphoribosyl)-3'-dephosphocoenzyme-A synthase</fullName>
        <shortName evidence="5">2-(5''-triphosphoribosyl)-3'-dephospho-CoA synthase</shortName>
        <ecNumber evidence="5">2.4.2.52</ecNumber>
    </recommendedName>
</protein>
<dbReference type="GO" id="GO:0005524">
    <property type="term" value="F:ATP binding"/>
    <property type="evidence" value="ECO:0007669"/>
    <property type="project" value="UniProtKB-KW"/>
</dbReference>
<comment type="catalytic activity">
    <reaction evidence="1 5">
        <text>3'-dephospho-CoA + ATP = 2'-(5''-triphospho-alpha-D-ribosyl)-3'-dephospho-CoA + adenine</text>
        <dbReference type="Rhea" id="RHEA:15117"/>
        <dbReference type="ChEBI" id="CHEBI:16708"/>
        <dbReference type="ChEBI" id="CHEBI:30616"/>
        <dbReference type="ChEBI" id="CHEBI:57328"/>
        <dbReference type="ChEBI" id="CHEBI:61378"/>
        <dbReference type="EC" id="2.4.2.52"/>
    </reaction>
</comment>
<comment type="similarity">
    <text evidence="5">Belongs to the CitG/MdcB family.</text>
</comment>
<evidence type="ECO:0000313" key="6">
    <source>
        <dbReference type="EMBL" id="PAB00930.1"/>
    </source>
</evidence>